<evidence type="ECO:0000313" key="2">
    <source>
        <dbReference type="Proteomes" id="UP000323876"/>
    </source>
</evidence>
<dbReference type="RefSeq" id="WP_150406328.1">
    <property type="nucleotide sequence ID" value="NZ_VXLC01000021.1"/>
</dbReference>
<organism evidence="1 2">
    <name type="scientific">Nocardia colli</name>
    <dbReference type="NCBI Taxonomy" id="2545717"/>
    <lineage>
        <taxon>Bacteria</taxon>
        <taxon>Bacillati</taxon>
        <taxon>Actinomycetota</taxon>
        <taxon>Actinomycetes</taxon>
        <taxon>Mycobacteriales</taxon>
        <taxon>Nocardiaceae</taxon>
        <taxon>Nocardia</taxon>
    </lineage>
</organism>
<proteinExistence type="predicted"/>
<dbReference type="Pfam" id="PF19692">
    <property type="entry name" value="DUF6193"/>
    <property type="match status" value="1"/>
</dbReference>
<comment type="caution">
    <text evidence="1">The sequence shown here is derived from an EMBL/GenBank/DDBJ whole genome shotgun (WGS) entry which is preliminary data.</text>
</comment>
<sequence>MPRPPRPHIARLYPEVAAAGSLQAAMQAEFDHTGRSLTASLTNSPGWWDCAAIVGDDRRHVTTVLGSKERWFIMEFWERGVMMANGATTDLAVSAAAISHWQNGSRLRELQATAPFIRFSELTEAYEQGDPIETKWNLYRRTQAPHIDHDLIEAAYAQPRLRMLFPYTSHETLHLSRCTRFPFTHDLPAIIPRSDGTYQVISPRPRSPIGQATTPTDAVELLLNHLPDNCQPAADATAVELDNL</sequence>
<reference evidence="1 2" key="1">
    <citation type="submission" date="2019-09" db="EMBL/GenBank/DDBJ databases">
        <authorList>
            <person name="Wang X."/>
        </authorList>
    </citation>
    <scope>NUCLEOTIDE SEQUENCE [LARGE SCALE GENOMIC DNA]</scope>
    <source>
        <strain evidence="1 2">CICC 11023</strain>
    </source>
</reference>
<accession>A0A5N0E7E5</accession>
<dbReference type="Proteomes" id="UP000323876">
    <property type="component" value="Unassembled WGS sequence"/>
</dbReference>
<dbReference type="OrthoDB" id="3378006at2"/>
<gene>
    <name evidence="1" type="ORF">F3087_34625</name>
</gene>
<protein>
    <submittedName>
        <fullName evidence="1">Uncharacterized protein</fullName>
    </submittedName>
</protein>
<dbReference type="EMBL" id="VXLC01000021">
    <property type="protein sequence ID" value="KAA8884349.1"/>
    <property type="molecule type" value="Genomic_DNA"/>
</dbReference>
<evidence type="ECO:0000313" key="1">
    <source>
        <dbReference type="EMBL" id="KAA8884349.1"/>
    </source>
</evidence>
<dbReference type="AlphaFoldDB" id="A0A5N0E7E5"/>
<dbReference type="InterPro" id="IPR045682">
    <property type="entry name" value="DUF6193"/>
</dbReference>
<name>A0A5N0E7E5_9NOCA</name>
<keyword evidence="2" id="KW-1185">Reference proteome</keyword>